<dbReference type="InterPro" id="IPR036942">
    <property type="entry name" value="Beta-barrel_TonB_sf"/>
</dbReference>
<comment type="caution">
    <text evidence="5">The sequence shown here is derived from an EMBL/GenBank/DDBJ whole genome shotgun (WGS) entry which is preliminary data.</text>
</comment>
<comment type="subcellular location">
    <subcellularLocation>
        <location evidence="1">Cell outer membrane</location>
    </subcellularLocation>
</comment>
<keyword evidence="6" id="KW-1185">Reference proteome</keyword>
<protein>
    <submittedName>
        <fullName evidence="5">TonB-dependent receptor</fullName>
    </submittedName>
</protein>
<dbReference type="GO" id="GO:0009279">
    <property type="term" value="C:cell outer membrane"/>
    <property type="evidence" value="ECO:0007669"/>
    <property type="project" value="UniProtKB-SubCell"/>
</dbReference>
<dbReference type="SUPFAM" id="SSF56935">
    <property type="entry name" value="Porins"/>
    <property type="match status" value="1"/>
</dbReference>
<proteinExistence type="predicted"/>
<dbReference type="PANTHER" id="PTHR40980:SF4">
    <property type="entry name" value="TONB-DEPENDENT RECEPTOR-LIKE BETA-BARREL DOMAIN-CONTAINING PROTEIN"/>
    <property type="match status" value="1"/>
</dbReference>
<evidence type="ECO:0000313" key="5">
    <source>
        <dbReference type="EMBL" id="GEN78042.1"/>
    </source>
</evidence>
<organism evidence="5 6">
    <name type="scientific">Chryseobacterium hagamense</name>
    <dbReference type="NCBI Taxonomy" id="395935"/>
    <lineage>
        <taxon>Bacteria</taxon>
        <taxon>Pseudomonadati</taxon>
        <taxon>Bacteroidota</taxon>
        <taxon>Flavobacteriia</taxon>
        <taxon>Flavobacteriales</taxon>
        <taxon>Weeksellaceae</taxon>
        <taxon>Chryseobacterium group</taxon>
        <taxon>Chryseobacterium</taxon>
    </lineage>
</organism>
<keyword evidence="3" id="KW-0998">Cell outer membrane</keyword>
<dbReference type="Pfam" id="PF13620">
    <property type="entry name" value="CarboxypepD_reg"/>
    <property type="match status" value="1"/>
</dbReference>
<dbReference type="SUPFAM" id="SSF49464">
    <property type="entry name" value="Carboxypeptidase regulatory domain-like"/>
    <property type="match status" value="1"/>
</dbReference>
<dbReference type="InterPro" id="IPR008969">
    <property type="entry name" value="CarboxyPept-like_regulatory"/>
</dbReference>
<sequence>MHSQTVLKGTVKDADGRMLDAVTLTLKKDGKPVSSAFSDLGNFSMTFSEAGSYTLTAILSGYQPIEMEVTLPKENLDLILQKSEHVIQEVTVTKKKPLIERKIDRVSFNVENSIIASGGSVWEALTKAPGVQVNSNNTVSANRKNVRIYLDGKPLPLSGDDLAAYLQGMPSDQVAQIEIFSNPPARFDAEGASVVNIITKKSKKQGFNLSLNGGITQGHYTGFTGNTTFNYRKNKWNVFGNYGFTRRHTVQDHNTFINYGSSLWDGTNPSVYHSDTHAYRVGVDYQVSDNQVLGFLLTGNNRKGGSEGHTFTRITSPAMKLDSTLNTDNYASSLGDQFAYNLNYNLKLDSAKSSLNIDLDYSPFRNANRSFTDNVTLLPDGSATSAFFHIYTPSSQDISIVSGKADYHFKAGKELDVTSGIKYSSTRSINIFDYFNRDGSVLTAVEANRNHFTYRENVASAYTSVSGSFGSWTFQGGLRGEYTRTSGFQQTLNQLNERNYFKLFPTLFLQYKLNDNHEFLLNYAYRIERPEYNRLNPAKRFSSPYSVYVGNPALQPAFVHSIEAGYTYRQNYNLTAYYTSTRDVFTNIDVQDNETKRYYGTQANLGLSVMAGLRFSGQVKPASWWDVNITADVYCQREKSDYLSGSYDNHMISFSGSLNQSFTIDKESGLKAEINGMYNSAGIQGVYRVRANSFVDIGIKMNILNNAGTLRLAVTDVFNKNNNQVSINFQDQQSSFFYQRESRFISLSLLYRLGKNVAASRNRTTASEEERKRAQ</sequence>
<evidence type="ECO:0000256" key="3">
    <source>
        <dbReference type="ARBA" id="ARBA00023237"/>
    </source>
</evidence>
<keyword evidence="2" id="KW-0472">Membrane</keyword>
<evidence type="ECO:0000259" key="4">
    <source>
        <dbReference type="Pfam" id="PF14905"/>
    </source>
</evidence>
<evidence type="ECO:0000313" key="6">
    <source>
        <dbReference type="Proteomes" id="UP000321863"/>
    </source>
</evidence>
<dbReference type="EMBL" id="BJYJ01000043">
    <property type="protein sequence ID" value="GEN78042.1"/>
    <property type="molecule type" value="Genomic_DNA"/>
</dbReference>
<name>A0A511YS76_9FLAO</name>
<dbReference type="AlphaFoldDB" id="A0A511YS76"/>
<dbReference type="Pfam" id="PF14905">
    <property type="entry name" value="OMP_b-brl_3"/>
    <property type="match status" value="1"/>
</dbReference>
<dbReference type="Proteomes" id="UP000321863">
    <property type="component" value="Unassembled WGS sequence"/>
</dbReference>
<evidence type="ECO:0000256" key="2">
    <source>
        <dbReference type="ARBA" id="ARBA00023136"/>
    </source>
</evidence>
<feature type="domain" description="Outer membrane protein beta-barrel" evidence="4">
    <location>
        <begin position="347"/>
        <end position="751"/>
    </location>
</feature>
<dbReference type="InterPro" id="IPR041700">
    <property type="entry name" value="OMP_b-brl_3"/>
</dbReference>
<reference evidence="5 6" key="1">
    <citation type="submission" date="2019-07" db="EMBL/GenBank/DDBJ databases">
        <title>Whole genome shotgun sequence of Chryseobacterium hagamense NBRC 105253.</title>
        <authorList>
            <person name="Hosoyama A."/>
            <person name="Uohara A."/>
            <person name="Ohji S."/>
            <person name="Ichikawa N."/>
        </authorList>
    </citation>
    <scope>NUCLEOTIDE SEQUENCE [LARGE SCALE GENOMIC DNA]</scope>
    <source>
        <strain evidence="5 6">NBRC 105253</strain>
    </source>
</reference>
<keyword evidence="5" id="KW-0675">Receptor</keyword>
<dbReference type="Gene3D" id="2.40.170.20">
    <property type="entry name" value="TonB-dependent receptor, beta-barrel domain"/>
    <property type="match status" value="1"/>
</dbReference>
<evidence type="ECO:0000256" key="1">
    <source>
        <dbReference type="ARBA" id="ARBA00004442"/>
    </source>
</evidence>
<accession>A0A511YS76</accession>
<dbReference type="Gene3D" id="2.60.40.1120">
    <property type="entry name" value="Carboxypeptidase-like, regulatory domain"/>
    <property type="match status" value="1"/>
</dbReference>
<dbReference type="PANTHER" id="PTHR40980">
    <property type="entry name" value="PLUG DOMAIN-CONTAINING PROTEIN"/>
    <property type="match status" value="1"/>
</dbReference>
<gene>
    <name evidence="5" type="ORF">CHA01nite_37820</name>
</gene>